<dbReference type="EMBL" id="CYZD01000036">
    <property type="protein sequence ID" value="CUO84705.1"/>
    <property type="molecule type" value="Genomic_DNA"/>
</dbReference>
<dbReference type="RefSeq" id="WP_015543165.1">
    <property type="nucleotide sequence ID" value="NZ_CABJDZ010000006.1"/>
</dbReference>
<name>A0A174RYB0_9FIRM</name>
<evidence type="ECO:0000313" key="1">
    <source>
        <dbReference type="EMBL" id="CUO84705.1"/>
    </source>
</evidence>
<dbReference type="Proteomes" id="UP000095409">
    <property type="component" value="Unassembled WGS sequence"/>
</dbReference>
<protein>
    <submittedName>
        <fullName evidence="2">Uncharacterized protein</fullName>
    </submittedName>
</protein>
<evidence type="ECO:0000313" key="2">
    <source>
        <dbReference type="EMBL" id="CUP87900.1"/>
    </source>
</evidence>
<proteinExistence type="predicted"/>
<accession>A0A174RYB0</accession>
<sequence length="55" mass="6125">MKHKVKIIILSVLGVLLVGSSVAYAYSQKGTLISQKTEELPDGNIYVEELYEIDQ</sequence>
<dbReference type="AlphaFoldDB" id="A0A174RYB0"/>
<evidence type="ECO:0000313" key="3">
    <source>
        <dbReference type="Proteomes" id="UP000095409"/>
    </source>
</evidence>
<reference evidence="3 4" key="1">
    <citation type="submission" date="2015-09" db="EMBL/GenBank/DDBJ databases">
        <authorList>
            <consortium name="Pathogen Informatics"/>
        </authorList>
    </citation>
    <scope>NUCLEOTIDE SEQUENCE [LARGE SCALE GENOMIC DNA]</scope>
    <source>
        <strain evidence="1 3">2789STDY5608837</strain>
        <strain evidence="2 4">2789STDY5834921</strain>
    </source>
</reference>
<evidence type="ECO:0000313" key="4">
    <source>
        <dbReference type="Proteomes" id="UP000095413"/>
    </source>
</evidence>
<dbReference type="Proteomes" id="UP000095413">
    <property type="component" value="Unassembled WGS sequence"/>
</dbReference>
<organism evidence="2 4">
    <name type="scientific">Blautia obeum</name>
    <dbReference type="NCBI Taxonomy" id="40520"/>
    <lineage>
        <taxon>Bacteria</taxon>
        <taxon>Bacillati</taxon>
        <taxon>Bacillota</taxon>
        <taxon>Clostridia</taxon>
        <taxon>Lachnospirales</taxon>
        <taxon>Lachnospiraceae</taxon>
        <taxon>Blautia</taxon>
    </lineage>
</organism>
<gene>
    <name evidence="1" type="ORF">ERS852394_03160</name>
    <name evidence="2" type="ORF">ERS852533_02874</name>
</gene>
<dbReference type="EMBL" id="CZBA01000020">
    <property type="protein sequence ID" value="CUP87900.1"/>
    <property type="molecule type" value="Genomic_DNA"/>
</dbReference>